<dbReference type="GO" id="GO:0031176">
    <property type="term" value="F:endo-1,4-beta-xylanase activity"/>
    <property type="evidence" value="ECO:0007669"/>
    <property type="project" value="UniProtKB-EC"/>
</dbReference>
<dbReference type="PRINTS" id="PR00134">
    <property type="entry name" value="GLHYDRLASE10"/>
</dbReference>
<dbReference type="SUPFAM" id="SSF51445">
    <property type="entry name" value="(Trans)glycosidases"/>
    <property type="match status" value="1"/>
</dbReference>
<dbReference type="InterPro" id="IPR001000">
    <property type="entry name" value="GH10_dom"/>
</dbReference>
<evidence type="ECO:0000256" key="5">
    <source>
        <dbReference type="ARBA" id="ARBA00022729"/>
    </source>
</evidence>
<evidence type="ECO:0000313" key="12">
    <source>
        <dbReference type="EMBL" id="BAF57347.1"/>
    </source>
</evidence>
<feature type="chain" id="PRO_5002673773" description="endo-1,4-beta-xylanase" evidence="10">
    <location>
        <begin position="17"/>
        <end position="302"/>
    </location>
</feature>
<keyword evidence="7" id="KW-0119">Carbohydrate metabolism</keyword>
<comment type="similarity">
    <text evidence="2">Belongs to the glycosyl hydrolase 10 (cellulase F) family.</text>
</comment>
<feature type="signal peptide" evidence="10">
    <location>
        <begin position="1"/>
        <end position="16"/>
    </location>
</feature>
<reference evidence="12" key="1">
    <citation type="journal article" date="2010" name="PLoS ONE">
        <title>Phylogenetic analysis of cellulolytic enzyme genes from representative lineages of termites and a related cockroach.</title>
        <authorList>
            <person name="Todaka N."/>
            <person name="Inoue T."/>
            <person name="Saita K."/>
            <person name="Ohkuma M."/>
            <person name="Nalepa C.A."/>
            <person name="Lenz M."/>
            <person name="Kudo T."/>
            <person name="Moriya S."/>
        </authorList>
    </citation>
    <scope>NUCLEOTIDE SEQUENCE</scope>
</reference>
<evidence type="ECO:0000256" key="4">
    <source>
        <dbReference type="ARBA" id="ARBA00022651"/>
    </source>
</evidence>
<dbReference type="PANTHER" id="PTHR31490">
    <property type="entry name" value="GLYCOSYL HYDROLASE"/>
    <property type="match status" value="1"/>
</dbReference>
<dbReference type="PANTHER" id="PTHR31490:SF88">
    <property type="entry name" value="BETA-XYLANASE"/>
    <property type="match status" value="1"/>
</dbReference>
<evidence type="ECO:0000256" key="6">
    <source>
        <dbReference type="ARBA" id="ARBA00022801"/>
    </source>
</evidence>
<dbReference type="Gene3D" id="3.20.20.80">
    <property type="entry name" value="Glycosidases"/>
    <property type="match status" value="1"/>
</dbReference>
<dbReference type="EMBL" id="AB274588">
    <property type="protein sequence ID" value="BAF57347.1"/>
    <property type="molecule type" value="mRNA"/>
</dbReference>
<dbReference type="PROSITE" id="PS51760">
    <property type="entry name" value="GH10_2"/>
    <property type="match status" value="1"/>
</dbReference>
<sequence length="302" mass="33111">MFVYLVLHALSALADGKSKFLGNIIADSVPSNWDEYWNQATAENGCKWGSVENSQGNYNWASCDVTANHCKSAGIPFKYHNFVWGSQEPGFISGLGQADQRSALENYIKAAATHYRSPALIDVVNEALHAPSSIRAALGGDGSSGWDWIVSSFQLARSAFPSSKLLINEYGIINDASELSKYVQIIKILKDKNLIDGIGFQSHQFNVNDLSAATITTNLNTLAATGLDIYPSELDINGNSEADQASIYQRVFPPLWEHPSVKGITLWGYITGKTWKDGTGIVEADGRERQAMTWLKAYIQSH</sequence>
<comment type="catalytic activity">
    <reaction evidence="1">
        <text>Endohydrolysis of (1-&gt;4)-beta-D-xylosidic linkages in xylans.</text>
        <dbReference type="EC" id="3.2.1.8"/>
    </reaction>
</comment>
<dbReference type="EC" id="3.2.1.8" evidence="3"/>
<dbReference type="GO" id="GO:0045493">
    <property type="term" value="P:xylan catabolic process"/>
    <property type="evidence" value="ECO:0007669"/>
    <property type="project" value="UniProtKB-KW"/>
</dbReference>
<keyword evidence="6 12" id="KW-0378">Hydrolase</keyword>
<evidence type="ECO:0000256" key="10">
    <source>
        <dbReference type="SAM" id="SignalP"/>
    </source>
</evidence>
<evidence type="ECO:0000259" key="11">
    <source>
        <dbReference type="PROSITE" id="PS51760"/>
    </source>
</evidence>
<organism evidence="12">
    <name type="scientific">uncultured symbiotic protist of Hodotermopsis sjoestedti</name>
    <dbReference type="NCBI Taxonomy" id="403659"/>
    <lineage>
        <taxon>Eukaryota</taxon>
        <taxon>environmental samples</taxon>
    </lineage>
</organism>
<dbReference type="InterPro" id="IPR017853">
    <property type="entry name" value="GH"/>
</dbReference>
<keyword evidence="8" id="KW-0326">Glycosidase</keyword>
<accession>A4UWT7</accession>
<evidence type="ECO:0000256" key="3">
    <source>
        <dbReference type="ARBA" id="ARBA00012590"/>
    </source>
</evidence>
<keyword evidence="5 10" id="KW-0732">Signal</keyword>
<evidence type="ECO:0000256" key="8">
    <source>
        <dbReference type="ARBA" id="ARBA00023295"/>
    </source>
</evidence>
<evidence type="ECO:0000256" key="7">
    <source>
        <dbReference type="ARBA" id="ARBA00023277"/>
    </source>
</evidence>
<dbReference type="Pfam" id="PF00331">
    <property type="entry name" value="Glyco_hydro_10"/>
    <property type="match status" value="1"/>
</dbReference>
<dbReference type="InterPro" id="IPR044846">
    <property type="entry name" value="GH10"/>
</dbReference>
<evidence type="ECO:0000256" key="2">
    <source>
        <dbReference type="ARBA" id="ARBA00007495"/>
    </source>
</evidence>
<proteinExistence type="evidence at transcript level"/>
<dbReference type="CAZy" id="GH10">
    <property type="family name" value="Glycoside Hydrolase Family 10"/>
</dbReference>
<protein>
    <recommendedName>
        <fullName evidence="3">endo-1,4-beta-xylanase</fullName>
        <ecNumber evidence="3">3.2.1.8</ecNumber>
    </recommendedName>
</protein>
<keyword evidence="9" id="KW-0624">Polysaccharide degradation</keyword>
<dbReference type="AlphaFoldDB" id="A4UWT7"/>
<dbReference type="SMART" id="SM00633">
    <property type="entry name" value="Glyco_10"/>
    <property type="match status" value="1"/>
</dbReference>
<name>A4UWT7_9EUKA</name>
<evidence type="ECO:0000256" key="9">
    <source>
        <dbReference type="ARBA" id="ARBA00023326"/>
    </source>
</evidence>
<keyword evidence="4" id="KW-0858">Xylan degradation</keyword>
<evidence type="ECO:0000256" key="1">
    <source>
        <dbReference type="ARBA" id="ARBA00000681"/>
    </source>
</evidence>
<feature type="domain" description="GH10" evidence="11">
    <location>
        <begin position="26"/>
        <end position="298"/>
    </location>
</feature>